<accession>A0A2P2Q983</accession>
<name>A0A2P2Q983_RHIMU</name>
<dbReference type="EMBL" id="GGEC01083029">
    <property type="protein sequence ID" value="MBX63513.1"/>
    <property type="molecule type" value="Transcribed_RNA"/>
</dbReference>
<proteinExistence type="predicted"/>
<reference evidence="1" key="1">
    <citation type="submission" date="2018-02" db="EMBL/GenBank/DDBJ databases">
        <title>Rhizophora mucronata_Transcriptome.</title>
        <authorList>
            <person name="Meera S.P."/>
            <person name="Sreeshan A."/>
            <person name="Augustine A."/>
        </authorList>
    </citation>
    <scope>NUCLEOTIDE SEQUENCE</scope>
    <source>
        <tissue evidence="1">Leaf</tissue>
    </source>
</reference>
<sequence length="34" mass="4044">MFRSGANKFDTKLSLVSIVSYIERLVEFYVNLFR</sequence>
<protein>
    <submittedName>
        <fullName evidence="1">Uncharacterized protein</fullName>
    </submittedName>
</protein>
<evidence type="ECO:0000313" key="1">
    <source>
        <dbReference type="EMBL" id="MBX63513.1"/>
    </source>
</evidence>
<dbReference type="AlphaFoldDB" id="A0A2P2Q983"/>
<organism evidence="1">
    <name type="scientific">Rhizophora mucronata</name>
    <name type="common">Asiatic mangrove</name>
    <dbReference type="NCBI Taxonomy" id="61149"/>
    <lineage>
        <taxon>Eukaryota</taxon>
        <taxon>Viridiplantae</taxon>
        <taxon>Streptophyta</taxon>
        <taxon>Embryophyta</taxon>
        <taxon>Tracheophyta</taxon>
        <taxon>Spermatophyta</taxon>
        <taxon>Magnoliopsida</taxon>
        <taxon>eudicotyledons</taxon>
        <taxon>Gunneridae</taxon>
        <taxon>Pentapetalae</taxon>
        <taxon>rosids</taxon>
        <taxon>fabids</taxon>
        <taxon>Malpighiales</taxon>
        <taxon>Rhizophoraceae</taxon>
        <taxon>Rhizophora</taxon>
    </lineage>
</organism>